<dbReference type="InterPro" id="IPR035979">
    <property type="entry name" value="RBD_domain_sf"/>
</dbReference>
<evidence type="ECO:0000256" key="4">
    <source>
        <dbReference type="SAM" id="MobiDB-lite"/>
    </source>
</evidence>
<dbReference type="InterPro" id="IPR000504">
    <property type="entry name" value="RRM_dom"/>
</dbReference>
<organism evidence="6 7">
    <name type="scientific">Umbelopsis ramanniana AG</name>
    <dbReference type="NCBI Taxonomy" id="1314678"/>
    <lineage>
        <taxon>Eukaryota</taxon>
        <taxon>Fungi</taxon>
        <taxon>Fungi incertae sedis</taxon>
        <taxon>Mucoromycota</taxon>
        <taxon>Mucoromycotina</taxon>
        <taxon>Umbelopsidomycetes</taxon>
        <taxon>Umbelopsidales</taxon>
        <taxon>Umbelopsidaceae</taxon>
        <taxon>Umbelopsis</taxon>
    </lineage>
</organism>
<feature type="domain" description="RRM" evidence="5">
    <location>
        <begin position="214"/>
        <end position="292"/>
    </location>
</feature>
<evidence type="ECO:0000259" key="5">
    <source>
        <dbReference type="PROSITE" id="PS50102"/>
    </source>
</evidence>
<keyword evidence="2 3" id="KW-0694">RNA-binding</keyword>
<keyword evidence="7" id="KW-1185">Reference proteome</keyword>
<reference evidence="6" key="2">
    <citation type="journal article" date="2022" name="Proc. Natl. Acad. Sci. U.S.A.">
        <title>Diploid-dominant life cycles characterize the early evolution of Fungi.</title>
        <authorList>
            <person name="Amses K.R."/>
            <person name="Simmons D.R."/>
            <person name="Longcore J.E."/>
            <person name="Mondo S.J."/>
            <person name="Seto K."/>
            <person name="Jeronimo G.H."/>
            <person name="Bonds A.E."/>
            <person name="Quandt C.A."/>
            <person name="Davis W.J."/>
            <person name="Chang Y."/>
            <person name="Federici B.A."/>
            <person name="Kuo A."/>
            <person name="LaButti K."/>
            <person name="Pangilinan J."/>
            <person name="Andreopoulos W."/>
            <person name="Tritt A."/>
            <person name="Riley R."/>
            <person name="Hundley H."/>
            <person name="Johnson J."/>
            <person name="Lipzen A."/>
            <person name="Barry K."/>
            <person name="Lang B.F."/>
            <person name="Cuomo C.A."/>
            <person name="Buchler N.E."/>
            <person name="Grigoriev I.V."/>
            <person name="Spatafora J.W."/>
            <person name="Stajich J.E."/>
            <person name="James T.Y."/>
        </authorList>
    </citation>
    <scope>NUCLEOTIDE SEQUENCE</scope>
    <source>
        <strain evidence="6">AG</strain>
    </source>
</reference>
<comment type="caution">
    <text evidence="6">The sequence shown here is derived from an EMBL/GenBank/DDBJ whole genome shotgun (WGS) entry which is preliminary data.</text>
</comment>
<reference evidence="6" key="1">
    <citation type="submission" date="2021-06" db="EMBL/GenBank/DDBJ databases">
        <authorList>
            <consortium name="DOE Joint Genome Institute"/>
            <person name="Mondo S.J."/>
            <person name="Amses K.R."/>
            <person name="Simmons D.R."/>
            <person name="Longcore J.E."/>
            <person name="Seto K."/>
            <person name="Alves G.H."/>
            <person name="Bonds A.E."/>
            <person name="Quandt C.A."/>
            <person name="Davis W.J."/>
            <person name="Chang Y."/>
            <person name="Letcher P.M."/>
            <person name="Powell M.J."/>
            <person name="Kuo A."/>
            <person name="Labutti K."/>
            <person name="Pangilinan J."/>
            <person name="Andreopoulos W."/>
            <person name="Tritt A."/>
            <person name="Riley R."/>
            <person name="Hundley H."/>
            <person name="Johnson J."/>
            <person name="Lipzen A."/>
            <person name="Barry K."/>
            <person name="Berbee M.L."/>
            <person name="Buchler N.E."/>
            <person name="Grigoriev I.V."/>
            <person name="Spatafora J.W."/>
            <person name="Stajich J.E."/>
            <person name="James T.Y."/>
        </authorList>
    </citation>
    <scope>NUCLEOTIDE SEQUENCE</scope>
    <source>
        <strain evidence="6">AG</strain>
    </source>
</reference>
<dbReference type="GO" id="GO:0003729">
    <property type="term" value="F:mRNA binding"/>
    <property type="evidence" value="ECO:0007669"/>
    <property type="project" value="UniProtKB-ARBA"/>
</dbReference>
<feature type="domain" description="RRM" evidence="5">
    <location>
        <begin position="131"/>
        <end position="205"/>
    </location>
</feature>
<feature type="compositionally biased region" description="Polar residues" evidence="4">
    <location>
        <begin position="707"/>
        <end position="721"/>
    </location>
</feature>
<dbReference type="AlphaFoldDB" id="A0AAD5HFA9"/>
<proteinExistence type="predicted"/>
<name>A0AAD5HFA9_UMBRA</name>
<feature type="region of interest" description="Disordered" evidence="4">
    <location>
        <begin position="92"/>
        <end position="125"/>
    </location>
</feature>
<keyword evidence="1" id="KW-0677">Repeat</keyword>
<dbReference type="FunFam" id="3.30.70.330:FF:000383">
    <property type="entry name" value="Sex lethal, isoform D"/>
    <property type="match status" value="1"/>
</dbReference>
<evidence type="ECO:0000256" key="2">
    <source>
        <dbReference type="ARBA" id="ARBA00022884"/>
    </source>
</evidence>
<feature type="compositionally biased region" description="Basic and acidic residues" evidence="4">
    <location>
        <begin position="94"/>
        <end position="113"/>
    </location>
</feature>
<feature type="compositionally biased region" description="Basic and acidic residues" evidence="4">
    <location>
        <begin position="729"/>
        <end position="745"/>
    </location>
</feature>
<feature type="domain" description="RRM" evidence="5">
    <location>
        <begin position="351"/>
        <end position="429"/>
    </location>
</feature>
<evidence type="ECO:0000256" key="3">
    <source>
        <dbReference type="PROSITE-ProRule" id="PRU00176"/>
    </source>
</evidence>
<evidence type="ECO:0000313" key="6">
    <source>
        <dbReference type="EMBL" id="KAI8582225.1"/>
    </source>
</evidence>
<dbReference type="SMART" id="SM00360">
    <property type="entry name" value="RRM"/>
    <property type="match status" value="3"/>
</dbReference>
<dbReference type="InterPro" id="IPR012677">
    <property type="entry name" value="Nucleotide-bd_a/b_plait_sf"/>
</dbReference>
<dbReference type="SUPFAM" id="SSF54928">
    <property type="entry name" value="RNA-binding domain, RBD"/>
    <property type="match status" value="2"/>
</dbReference>
<dbReference type="PROSITE" id="PS50102">
    <property type="entry name" value="RRM"/>
    <property type="match status" value="3"/>
</dbReference>
<dbReference type="CDD" id="cd00590">
    <property type="entry name" value="RRM_SF"/>
    <property type="match status" value="2"/>
</dbReference>
<dbReference type="GeneID" id="75912181"/>
<evidence type="ECO:0000256" key="1">
    <source>
        <dbReference type="ARBA" id="ARBA00022737"/>
    </source>
</evidence>
<dbReference type="EMBL" id="MU620901">
    <property type="protein sequence ID" value="KAI8582225.1"/>
    <property type="molecule type" value="Genomic_DNA"/>
</dbReference>
<gene>
    <name evidence="6" type="ORF">K450DRAFT_227977</name>
</gene>
<sequence length="821" mass="91172">MVYDVIRGEYIQRGMWTCGGIVFIRPISAAIHGRSIYLGCFQRKAGGRRKARPLVSTKPFSSALRPFADPLRKIMTDLFIIKPVVRLPQSRDSVSFRDDKKDDQRSYHGDRQTSESMKPGQYSTTSLASDKTLYIRDLSRRVSSQDVLDVLKSCDPQSIQLDQAGTFIAGYVRFAKDEDAEKAHALYNGTTFDDGSRLHLYFTDDDQEPEPSAIVLQVKNLASDVTSNDIYCLFRTFGPLGYCTVVSDEPNVDIRDSALVQFYEQEDADVAASELHGKEHHGKALAIHAMVPTTLQAPDPMNDDLNSGGVSKDSISASSVYPYAPMDRQISHPIVGQDAFCEVPTINIDFTNLYIKNLDLNIKSSDLFNLFRKFGRIISARVMNNAQTGISKGFGFVSFSKSEEAFMALQEMNGKLVLSKHIIVAYHEPKKPRSERPTIVHPPTTNMIGVPPTLPHKLNQYPSAMPSPNVYDPTMPYSNNDMSRAYMQPYAPPPPPPPGAISPAPIVFRQEDQIPMQFPSQPGHMMMGYHPANGSYPPSYPFNDDYVTGSVNRIVKKYSNNALRQHQPSEGSSDTMSLQTIGAALPPLSAAPPPALATGDGPSLSSLASGASVQLPPKIPLPKQKTLRRNSLESVSSVMTESSSNVQKVRMADAVRRAGETTNTEDIVDMLLTLKRKERSLCLFNPDFLKEKIKLAKEALELFVDESSNNEKSYQPATSPLPTGLSRDLSLEKNSHNNDQFERYSNDQYRSGGYNMHLHKPRSQQSSTSPKSTGNTSNETTRSEIDNFLASLQGYSLFEKKQKLGDRLFPLVKVKQISQKE</sequence>
<evidence type="ECO:0000313" key="7">
    <source>
        <dbReference type="Proteomes" id="UP001206595"/>
    </source>
</evidence>
<dbReference type="RefSeq" id="XP_051447229.1">
    <property type="nucleotide sequence ID" value="XM_051586833.1"/>
</dbReference>
<dbReference type="Gene3D" id="3.30.70.330">
    <property type="match status" value="3"/>
</dbReference>
<accession>A0AAD5HFA9</accession>
<feature type="region of interest" description="Disordered" evidence="4">
    <location>
        <begin position="707"/>
        <end position="782"/>
    </location>
</feature>
<dbReference type="PANTHER" id="PTHR24012">
    <property type="entry name" value="RNA BINDING PROTEIN"/>
    <property type="match status" value="1"/>
</dbReference>
<dbReference type="Pfam" id="PF00076">
    <property type="entry name" value="RRM_1"/>
    <property type="match status" value="2"/>
</dbReference>
<protein>
    <recommendedName>
        <fullName evidence="5">RRM domain-containing protein</fullName>
    </recommendedName>
</protein>
<dbReference type="GO" id="GO:0005737">
    <property type="term" value="C:cytoplasm"/>
    <property type="evidence" value="ECO:0007669"/>
    <property type="project" value="UniProtKB-ARBA"/>
</dbReference>
<dbReference type="GO" id="GO:0010629">
    <property type="term" value="P:negative regulation of gene expression"/>
    <property type="evidence" value="ECO:0007669"/>
    <property type="project" value="UniProtKB-ARBA"/>
</dbReference>
<feature type="compositionally biased region" description="Polar residues" evidence="4">
    <location>
        <begin position="763"/>
        <end position="780"/>
    </location>
</feature>
<dbReference type="GO" id="GO:0009967">
    <property type="term" value="P:positive regulation of signal transduction"/>
    <property type="evidence" value="ECO:0007669"/>
    <property type="project" value="UniProtKB-ARBA"/>
</dbReference>
<dbReference type="Proteomes" id="UP001206595">
    <property type="component" value="Unassembled WGS sequence"/>
</dbReference>